<evidence type="ECO:0000256" key="1">
    <source>
        <dbReference type="SAM" id="SignalP"/>
    </source>
</evidence>
<accession>A0ABD1D2R2</accession>
<evidence type="ECO:0008006" key="4">
    <source>
        <dbReference type="Google" id="ProtNLM"/>
    </source>
</evidence>
<protein>
    <recommendedName>
        <fullName evidence="4">Cuticle protein</fullName>
    </recommendedName>
</protein>
<comment type="caution">
    <text evidence="2">The sequence shown here is derived from an EMBL/GenBank/DDBJ whole genome shotgun (WGS) entry which is preliminary data.</text>
</comment>
<keyword evidence="1" id="KW-0732">Signal</keyword>
<feature type="chain" id="PRO_5044814243" description="Cuticle protein" evidence="1">
    <location>
        <begin position="16"/>
        <end position="230"/>
    </location>
</feature>
<name>A0ABD1D2R2_CULPP</name>
<dbReference type="AlphaFoldDB" id="A0ABD1D2R2"/>
<sequence>MKGFIALLLFAVVNGSPYHPFYHGYNPYTAWSPFNWYNPFVAPAPPVPFSGTYSYHDGHKPTVVQANNDGFKFPHGAPPAAVPVPVSGTYAFHDGHRPTVVQANNGGHKLAQALVAAPPPVPAVAPAPISGTYVFHDGHRPTVVQANNEGYKFPGSAKNLYASWNHPWNPWSVVAAVNAAYQVPTVPVQKTVVQANLGSVDPWKYGTFYGTGLYGYGFSNYLPASPVVIG</sequence>
<evidence type="ECO:0000313" key="2">
    <source>
        <dbReference type="EMBL" id="KAL1391498.1"/>
    </source>
</evidence>
<organism evidence="2 3">
    <name type="scientific">Culex pipiens pipiens</name>
    <name type="common">Northern house mosquito</name>
    <dbReference type="NCBI Taxonomy" id="38569"/>
    <lineage>
        <taxon>Eukaryota</taxon>
        <taxon>Metazoa</taxon>
        <taxon>Ecdysozoa</taxon>
        <taxon>Arthropoda</taxon>
        <taxon>Hexapoda</taxon>
        <taxon>Insecta</taxon>
        <taxon>Pterygota</taxon>
        <taxon>Neoptera</taxon>
        <taxon>Endopterygota</taxon>
        <taxon>Diptera</taxon>
        <taxon>Nematocera</taxon>
        <taxon>Culicoidea</taxon>
        <taxon>Culicidae</taxon>
        <taxon>Culicinae</taxon>
        <taxon>Culicini</taxon>
        <taxon>Culex</taxon>
        <taxon>Culex</taxon>
    </lineage>
</organism>
<feature type="signal peptide" evidence="1">
    <location>
        <begin position="1"/>
        <end position="15"/>
    </location>
</feature>
<dbReference type="EMBL" id="JBEHCU010007853">
    <property type="protein sequence ID" value="KAL1391498.1"/>
    <property type="molecule type" value="Genomic_DNA"/>
</dbReference>
<dbReference type="Proteomes" id="UP001562425">
    <property type="component" value="Unassembled WGS sequence"/>
</dbReference>
<keyword evidence="3" id="KW-1185">Reference proteome</keyword>
<gene>
    <name evidence="2" type="ORF">pipiens_012342</name>
</gene>
<evidence type="ECO:0000313" key="3">
    <source>
        <dbReference type="Proteomes" id="UP001562425"/>
    </source>
</evidence>
<reference evidence="2 3" key="1">
    <citation type="submission" date="2024-05" db="EMBL/GenBank/DDBJ databases">
        <title>Culex pipiens pipiens assembly and annotation.</title>
        <authorList>
            <person name="Alout H."/>
            <person name="Durand T."/>
        </authorList>
    </citation>
    <scope>NUCLEOTIDE SEQUENCE [LARGE SCALE GENOMIC DNA]</scope>
    <source>
        <strain evidence="2">HA-2024</strain>
        <tissue evidence="2">Whole body</tissue>
    </source>
</reference>
<proteinExistence type="predicted"/>